<dbReference type="AlphaFoldDB" id="A0AAW2F2G2"/>
<sequence length="98" mass="11391">MKRRAVFYCRGTVSVPARTSSTRAKTRAGGRRKEPESRLRISPVEPKKSGKRRKAVELKTMITSRRTSRTKRTARVHEDVFFFFFFFFHLDSGGESAY</sequence>
<evidence type="ECO:0000256" key="1">
    <source>
        <dbReference type="SAM" id="MobiDB-lite"/>
    </source>
</evidence>
<accession>A0AAW2F2G2</accession>
<name>A0AAW2F2G2_9HYME</name>
<evidence type="ECO:0000313" key="3">
    <source>
        <dbReference type="Proteomes" id="UP001430953"/>
    </source>
</evidence>
<comment type="caution">
    <text evidence="2">The sequence shown here is derived from an EMBL/GenBank/DDBJ whole genome shotgun (WGS) entry which is preliminary data.</text>
</comment>
<evidence type="ECO:0000313" key="2">
    <source>
        <dbReference type="EMBL" id="KAL0110188.1"/>
    </source>
</evidence>
<dbReference type="EMBL" id="JADYXP020000014">
    <property type="protein sequence ID" value="KAL0110188.1"/>
    <property type="molecule type" value="Genomic_DNA"/>
</dbReference>
<keyword evidence="3" id="KW-1185">Reference proteome</keyword>
<reference evidence="2 3" key="1">
    <citation type="submission" date="2023-03" db="EMBL/GenBank/DDBJ databases">
        <title>High recombination rates correlate with genetic variation in Cardiocondyla obscurior ants.</title>
        <authorList>
            <person name="Errbii M."/>
        </authorList>
    </citation>
    <scope>NUCLEOTIDE SEQUENCE [LARGE SCALE GENOMIC DNA]</scope>
    <source>
        <strain evidence="2">Alpha-2009</strain>
        <tissue evidence="2">Whole body</tissue>
    </source>
</reference>
<feature type="region of interest" description="Disordered" evidence="1">
    <location>
        <begin position="18"/>
        <end position="54"/>
    </location>
</feature>
<dbReference type="Proteomes" id="UP001430953">
    <property type="component" value="Unassembled WGS sequence"/>
</dbReference>
<organism evidence="2 3">
    <name type="scientific">Cardiocondyla obscurior</name>
    <dbReference type="NCBI Taxonomy" id="286306"/>
    <lineage>
        <taxon>Eukaryota</taxon>
        <taxon>Metazoa</taxon>
        <taxon>Ecdysozoa</taxon>
        <taxon>Arthropoda</taxon>
        <taxon>Hexapoda</taxon>
        <taxon>Insecta</taxon>
        <taxon>Pterygota</taxon>
        <taxon>Neoptera</taxon>
        <taxon>Endopterygota</taxon>
        <taxon>Hymenoptera</taxon>
        <taxon>Apocrita</taxon>
        <taxon>Aculeata</taxon>
        <taxon>Formicoidea</taxon>
        <taxon>Formicidae</taxon>
        <taxon>Myrmicinae</taxon>
        <taxon>Cardiocondyla</taxon>
    </lineage>
</organism>
<protein>
    <submittedName>
        <fullName evidence="2">Uncharacterized protein</fullName>
    </submittedName>
</protein>
<proteinExistence type="predicted"/>
<gene>
    <name evidence="2" type="ORF">PUN28_013677</name>
</gene>